<evidence type="ECO:0000256" key="5">
    <source>
        <dbReference type="SAM" id="Phobius"/>
    </source>
</evidence>
<dbReference type="Proteomes" id="UP000193218">
    <property type="component" value="Unassembled WGS sequence"/>
</dbReference>
<evidence type="ECO:0000313" key="7">
    <source>
        <dbReference type="Proteomes" id="UP000193218"/>
    </source>
</evidence>
<dbReference type="RefSeq" id="XP_021871625.1">
    <property type="nucleotide sequence ID" value="XM_022015504.1"/>
</dbReference>
<dbReference type="PANTHER" id="PTHR31733">
    <property type="entry name" value="RIBONUCLEASE KAPPA"/>
    <property type="match status" value="1"/>
</dbReference>
<name>A0A1Y1UHX1_9TREE</name>
<dbReference type="InParanoid" id="A0A1Y1UHX1"/>
<dbReference type="InterPro" id="IPR056552">
    <property type="entry name" value="Ribonucl_Kappa"/>
</dbReference>
<feature type="transmembrane region" description="Helical" evidence="5">
    <location>
        <begin position="12"/>
        <end position="35"/>
    </location>
</feature>
<keyword evidence="3 5" id="KW-1133">Transmembrane helix</keyword>
<accession>A0A1Y1UHX1</accession>
<evidence type="ECO:0000256" key="2">
    <source>
        <dbReference type="ARBA" id="ARBA00022692"/>
    </source>
</evidence>
<sequence length="89" mass="9588">MPLSIRPMVSAPLASCCTIFSIFGVVLLCVLGALYSRHVEALTGSTKDASDPDKVARACYGAAIIYAAFTVFCGMQMMVHQRYPRGVQL</sequence>
<comment type="caution">
    <text evidence="6">The sequence shown here is derived from an EMBL/GenBank/DDBJ whole genome shotgun (WGS) entry which is preliminary data.</text>
</comment>
<evidence type="ECO:0000313" key="6">
    <source>
        <dbReference type="EMBL" id="ORX37638.1"/>
    </source>
</evidence>
<feature type="transmembrane region" description="Helical" evidence="5">
    <location>
        <begin position="55"/>
        <end position="75"/>
    </location>
</feature>
<gene>
    <name evidence="6" type="ORF">BD324DRAFT_622693</name>
</gene>
<dbReference type="OrthoDB" id="67317at2759"/>
<dbReference type="AlphaFoldDB" id="A0A1Y1UHX1"/>
<dbReference type="Pfam" id="PF23489">
    <property type="entry name" value="V-ATPase_su_f"/>
    <property type="match status" value="1"/>
</dbReference>
<reference evidence="6 7" key="1">
    <citation type="submission" date="2017-03" db="EMBL/GenBank/DDBJ databases">
        <title>Widespread Adenine N6-methylation of Active Genes in Fungi.</title>
        <authorList>
            <consortium name="DOE Joint Genome Institute"/>
            <person name="Mondo S.J."/>
            <person name="Dannebaum R.O."/>
            <person name="Kuo R.C."/>
            <person name="Louie K.B."/>
            <person name="Bewick A.J."/>
            <person name="Labutti K."/>
            <person name="Haridas S."/>
            <person name="Kuo A."/>
            <person name="Salamov A."/>
            <person name="Ahrendt S.R."/>
            <person name="Lau R."/>
            <person name="Bowen B.P."/>
            <person name="Lipzen A."/>
            <person name="Sullivan W."/>
            <person name="Andreopoulos W.B."/>
            <person name="Clum A."/>
            <person name="Lindquist E."/>
            <person name="Daum C."/>
            <person name="Northen T.R."/>
            <person name="Ramamoorthy G."/>
            <person name="Schmitz R.J."/>
            <person name="Gryganskyi A."/>
            <person name="Culley D."/>
            <person name="Magnuson J."/>
            <person name="James T.Y."/>
            <person name="O'Malley M.A."/>
            <person name="Stajich J.E."/>
            <person name="Spatafora J.W."/>
            <person name="Visel A."/>
            <person name="Grigoriev I.V."/>
        </authorList>
    </citation>
    <scope>NUCLEOTIDE SEQUENCE [LARGE SCALE GENOMIC DNA]</scope>
    <source>
        <strain evidence="6 7">NRRL Y-17943</strain>
    </source>
</reference>
<dbReference type="GO" id="GO:0004521">
    <property type="term" value="F:RNA endonuclease activity"/>
    <property type="evidence" value="ECO:0007669"/>
    <property type="project" value="InterPro"/>
</dbReference>
<keyword evidence="2 5" id="KW-0812">Transmembrane</keyword>
<dbReference type="STRING" id="4999.A0A1Y1UHX1"/>
<dbReference type="FunCoup" id="A0A1Y1UHX1">
    <property type="interactions" value="3"/>
</dbReference>
<organism evidence="6 7">
    <name type="scientific">Kockovaella imperatae</name>
    <dbReference type="NCBI Taxonomy" id="4999"/>
    <lineage>
        <taxon>Eukaryota</taxon>
        <taxon>Fungi</taxon>
        <taxon>Dikarya</taxon>
        <taxon>Basidiomycota</taxon>
        <taxon>Agaricomycotina</taxon>
        <taxon>Tremellomycetes</taxon>
        <taxon>Tremellales</taxon>
        <taxon>Cuniculitremaceae</taxon>
        <taxon>Kockovaella</taxon>
    </lineage>
</organism>
<protein>
    <submittedName>
        <fullName evidence="6">Uncharacterized protein</fullName>
    </submittedName>
</protein>
<proteinExistence type="predicted"/>
<comment type="subcellular location">
    <subcellularLocation>
        <location evidence="1">Membrane</location>
        <topology evidence="1">Multi-pass membrane protein</topology>
    </subcellularLocation>
</comment>
<evidence type="ECO:0000256" key="4">
    <source>
        <dbReference type="ARBA" id="ARBA00023136"/>
    </source>
</evidence>
<dbReference type="GO" id="GO:0016020">
    <property type="term" value="C:membrane"/>
    <property type="evidence" value="ECO:0007669"/>
    <property type="project" value="UniProtKB-SubCell"/>
</dbReference>
<keyword evidence="4 5" id="KW-0472">Membrane</keyword>
<dbReference type="InterPro" id="IPR026770">
    <property type="entry name" value="RNase_K"/>
</dbReference>
<dbReference type="GeneID" id="33557313"/>
<dbReference type="EMBL" id="NBSH01000005">
    <property type="protein sequence ID" value="ORX37638.1"/>
    <property type="molecule type" value="Genomic_DNA"/>
</dbReference>
<evidence type="ECO:0000256" key="3">
    <source>
        <dbReference type="ARBA" id="ARBA00022989"/>
    </source>
</evidence>
<evidence type="ECO:0000256" key="1">
    <source>
        <dbReference type="ARBA" id="ARBA00004141"/>
    </source>
</evidence>
<keyword evidence="7" id="KW-1185">Reference proteome</keyword>